<evidence type="ECO:0000259" key="1">
    <source>
        <dbReference type="Pfam" id="PF09994"/>
    </source>
</evidence>
<dbReference type="PANTHER" id="PTHR33840">
    <property type="match status" value="1"/>
</dbReference>
<proteinExistence type="predicted"/>
<organism evidence="2 3">
    <name type="scientific">Lasiosphaeria ovina</name>
    <dbReference type="NCBI Taxonomy" id="92902"/>
    <lineage>
        <taxon>Eukaryota</taxon>
        <taxon>Fungi</taxon>
        <taxon>Dikarya</taxon>
        <taxon>Ascomycota</taxon>
        <taxon>Pezizomycotina</taxon>
        <taxon>Sordariomycetes</taxon>
        <taxon>Sordariomycetidae</taxon>
        <taxon>Sordariales</taxon>
        <taxon>Lasiosphaeriaceae</taxon>
        <taxon>Lasiosphaeria</taxon>
    </lineage>
</organism>
<evidence type="ECO:0000313" key="3">
    <source>
        <dbReference type="Proteomes" id="UP001287356"/>
    </source>
</evidence>
<gene>
    <name evidence="2" type="ORF">B0T24DRAFT_716855</name>
</gene>
<protein>
    <recommendedName>
        <fullName evidence="1">T6SS Phospholipase effector Tle1-like catalytic domain-containing protein</fullName>
    </recommendedName>
</protein>
<sequence length="384" mass="43333">MPADEYNLGSRDASLPTDHIICIDGTGNNQIRDLKLHKISNVAKTSCIFEPKSADGKRNQAVLYQPGLGSYRDLHKTNDLMLFFGFPRGVYVARMLASFIADVGIYKWQQDLSLNPNNVKEGKELDDFDIIIEEIFNEWSKAQNKTKLTKHTAFLHKENIAVPFIDVWDTVSSIGKLDIGPFTFHSDKYVFSEQIDNRDAIHKVAHACAVSEHRQSFPCAIYGDGSYAKVNQTLFPGFYTRVGGASDDPGNTSSEVTLIWMVDKFRLLLDVNESLLMQFILRRHGTTPAVMAVDSKIGVWIFLGDEDRAKWSNNVRLHIITNSVESFRWYTGIAQMPNLAKSVLAKVWKTLFPANTPEEGQDPRSSLQTPGSERARILWSKRNT</sequence>
<dbReference type="EMBL" id="JAULSN010000002">
    <property type="protein sequence ID" value="KAK3379254.1"/>
    <property type="molecule type" value="Genomic_DNA"/>
</dbReference>
<reference evidence="2" key="1">
    <citation type="journal article" date="2023" name="Mol. Phylogenet. Evol.">
        <title>Genome-scale phylogeny and comparative genomics of the fungal order Sordariales.</title>
        <authorList>
            <person name="Hensen N."/>
            <person name="Bonometti L."/>
            <person name="Westerberg I."/>
            <person name="Brannstrom I.O."/>
            <person name="Guillou S."/>
            <person name="Cros-Aarteil S."/>
            <person name="Calhoun S."/>
            <person name="Haridas S."/>
            <person name="Kuo A."/>
            <person name="Mondo S."/>
            <person name="Pangilinan J."/>
            <person name="Riley R."/>
            <person name="LaButti K."/>
            <person name="Andreopoulos B."/>
            <person name="Lipzen A."/>
            <person name="Chen C."/>
            <person name="Yan M."/>
            <person name="Daum C."/>
            <person name="Ng V."/>
            <person name="Clum A."/>
            <person name="Steindorff A."/>
            <person name="Ohm R.A."/>
            <person name="Martin F."/>
            <person name="Silar P."/>
            <person name="Natvig D.O."/>
            <person name="Lalanne C."/>
            <person name="Gautier V."/>
            <person name="Ament-Velasquez S.L."/>
            <person name="Kruys A."/>
            <person name="Hutchinson M.I."/>
            <person name="Powell A.J."/>
            <person name="Barry K."/>
            <person name="Miller A.N."/>
            <person name="Grigoriev I.V."/>
            <person name="Debuchy R."/>
            <person name="Gladieux P."/>
            <person name="Hiltunen Thoren M."/>
            <person name="Johannesson H."/>
        </authorList>
    </citation>
    <scope>NUCLEOTIDE SEQUENCE</scope>
    <source>
        <strain evidence="2">CBS 958.72</strain>
    </source>
</reference>
<dbReference type="Proteomes" id="UP001287356">
    <property type="component" value="Unassembled WGS sequence"/>
</dbReference>
<accession>A0AAE0KM80</accession>
<dbReference type="InterPro" id="IPR018712">
    <property type="entry name" value="Tle1-like_cat"/>
</dbReference>
<dbReference type="AlphaFoldDB" id="A0AAE0KM80"/>
<comment type="caution">
    <text evidence="2">The sequence shown here is derived from an EMBL/GenBank/DDBJ whole genome shotgun (WGS) entry which is preliminary data.</text>
</comment>
<reference evidence="2" key="2">
    <citation type="submission" date="2023-06" db="EMBL/GenBank/DDBJ databases">
        <authorList>
            <consortium name="Lawrence Berkeley National Laboratory"/>
            <person name="Haridas S."/>
            <person name="Hensen N."/>
            <person name="Bonometti L."/>
            <person name="Westerberg I."/>
            <person name="Brannstrom I.O."/>
            <person name="Guillou S."/>
            <person name="Cros-Aarteil S."/>
            <person name="Calhoun S."/>
            <person name="Kuo A."/>
            <person name="Mondo S."/>
            <person name="Pangilinan J."/>
            <person name="Riley R."/>
            <person name="Labutti K."/>
            <person name="Andreopoulos B."/>
            <person name="Lipzen A."/>
            <person name="Chen C."/>
            <person name="Yanf M."/>
            <person name="Daum C."/>
            <person name="Ng V."/>
            <person name="Clum A."/>
            <person name="Steindorff A."/>
            <person name="Ohm R."/>
            <person name="Martin F."/>
            <person name="Silar P."/>
            <person name="Natvig D."/>
            <person name="Lalanne C."/>
            <person name="Gautier V."/>
            <person name="Ament-Velasquez S.L."/>
            <person name="Kruys A."/>
            <person name="Hutchinson M.I."/>
            <person name="Powell A.J."/>
            <person name="Barry K."/>
            <person name="Miller A.N."/>
            <person name="Grigoriev I.V."/>
            <person name="Debuchy R."/>
            <person name="Gladieux P."/>
            <person name="Thoren M.H."/>
            <person name="Johannesson H."/>
        </authorList>
    </citation>
    <scope>NUCLEOTIDE SEQUENCE</scope>
    <source>
        <strain evidence="2">CBS 958.72</strain>
    </source>
</reference>
<feature type="domain" description="T6SS Phospholipase effector Tle1-like catalytic" evidence="1">
    <location>
        <begin position="76"/>
        <end position="263"/>
    </location>
</feature>
<dbReference type="Pfam" id="PF09994">
    <property type="entry name" value="T6SS_Tle1-like_cat"/>
    <property type="match status" value="1"/>
</dbReference>
<name>A0AAE0KM80_9PEZI</name>
<dbReference type="PANTHER" id="PTHR33840:SF1">
    <property type="entry name" value="TLE1 PHOSPHOLIPASE DOMAIN-CONTAINING PROTEIN"/>
    <property type="match status" value="1"/>
</dbReference>
<evidence type="ECO:0000313" key="2">
    <source>
        <dbReference type="EMBL" id="KAK3379254.1"/>
    </source>
</evidence>
<keyword evidence="3" id="KW-1185">Reference proteome</keyword>